<dbReference type="Proteomes" id="UP000734854">
    <property type="component" value="Unassembled WGS sequence"/>
</dbReference>
<protein>
    <recommendedName>
        <fullName evidence="2">Acyl-CoA thioesterase-like C-terminal domain-containing protein</fullName>
    </recommendedName>
</protein>
<dbReference type="GO" id="GO:0006637">
    <property type="term" value="P:acyl-CoA metabolic process"/>
    <property type="evidence" value="ECO:0007669"/>
    <property type="project" value="InterPro"/>
</dbReference>
<evidence type="ECO:0000313" key="3">
    <source>
        <dbReference type="EMBL" id="KAG6497507.1"/>
    </source>
</evidence>
<evidence type="ECO:0000313" key="4">
    <source>
        <dbReference type="Proteomes" id="UP000734854"/>
    </source>
</evidence>
<dbReference type="GO" id="GO:0009062">
    <property type="term" value="P:fatty acid catabolic process"/>
    <property type="evidence" value="ECO:0007669"/>
    <property type="project" value="TreeGrafter"/>
</dbReference>
<dbReference type="InterPro" id="IPR029069">
    <property type="entry name" value="HotDog_dom_sf"/>
</dbReference>
<comment type="similarity">
    <text evidence="1">Belongs to the C/M/P thioester hydrolase family.</text>
</comment>
<dbReference type="InterPro" id="IPR003703">
    <property type="entry name" value="Acyl_CoA_thio"/>
</dbReference>
<organism evidence="3 4">
    <name type="scientific">Zingiber officinale</name>
    <name type="common">Ginger</name>
    <name type="synonym">Amomum zingiber</name>
    <dbReference type="NCBI Taxonomy" id="94328"/>
    <lineage>
        <taxon>Eukaryota</taxon>
        <taxon>Viridiplantae</taxon>
        <taxon>Streptophyta</taxon>
        <taxon>Embryophyta</taxon>
        <taxon>Tracheophyta</taxon>
        <taxon>Spermatophyta</taxon>
        <taxon>Magnoliopsida</taxon>
        <taxon>Liliopsida</taxon>
        <taxon>Zingiberales</taxon>
        <taxon>Zingiberaceae</taxon>
        <taxon>Zingiber</taxon>
    </lineage>
</organism>
<dbReference type="GO" id="GO:0005782">
    <property type="term" value="C:peroxisomal matrix"/>
    <property type="evidence" value="ECO:0007669"/>
    <property type="project" value="UniProtKB-SubCell"/>
</dbReference>
<evidence type="ECO:0000259" key="2">
    <source>
        <dbReference type="Pfam" id="PF20789"/>
    </source>
</evidence>
<sequence length="536" mass="59809">MDRGRVIEFLAQIPLLQRLPNLSLRKIAQSVRVKRYDAEEGNYPTVSLKKFDTFGHGSLSALCLINLALHMTSAMLVSGWLKVVASITLFISNAILHFTENYGCINRANVIALSKLTCLVLSDHYSNFLQPKSIWNADEASEGFSLVERTLCLEPLEALAAASKTVDCLKLVHSLHALFILAGHNNGGRPGGRRRSAEIICPAFVRGGELKRRGKTSSFCRQPPIAIAASRLCYCPPLLRLLSSGKVFKNLDFKVSFGGLCKNAGRLAGPIARARKLSRHEGTDASHGLDDKLGQRLSSKTNLIANYIDSWLIVPIIYHVHRIHDGKNFATRQVDAQQNGRVLFILLASFQQKVVEEFEHQEVCMPHVPDPETLPNLEELRERRLSDSNLSMLNYWFKARGKLTADPALHRCVVAYASDLIFGGISLNPHRRRGLKTASLRCSVIIEIVESLLFKDIMIFNDSSMELLKWIWFHRPVRADDWLLFVMESSSASGGRGLCNGQMFNKSGQLIMSLTQEGLIRKAKVAVQNEVPKSKL</sequence>
<keyword evidence="4" id="KW-1185">Reference proteome</keyword>
<reference evidence="3 4" key="1">
    <citation type="submission" date="2020-08" db="EMBL/GenBank/DDBJ databases">
        <title>Plant Genome Project.</title>
        <authorList>
            <person name="Zhang R.-G."/>
        </authorList>
    </citation>
    <scope>NUCLEOTIDE SEQUENCE [LARGE SCALE GENOMIC DNA]</scope>
    <source>
        <tissue evidence="3">Rhizome</tissue>
    </source>
</reference>
<dbReference type="Gene3D" id="2.40.160.210">
    <property type="entry name" value="Acyl-CoA thioesterase, double hotdog domain"/>
    <property type="match status" value="2"/>
</dbReference>
<dbReference type="Pfam" id="PF20789">
    <property type="entry name" value="4HBT_3C"/>
    <property type="match status" value="1"/>
</dbReference>
<gene>
    <name evidence="3" type="ORF">ZIOFF_045408</name>
</gene>
<dbReference type="GO" id="GO:0047617">
    <property type="term" value="F:fatty acyl-CoA hydrolase activity"/>
    <property type="evidence" value="ECO:0007669"/>
    <property type="project" value="InterPro"/>
</dbReference>
<dbReference type="AlphaFoldDB" id="A0A8J5GD37"/>
<dbReference type="PANTHER" id="PTHR11066:SF34">
    <property type="entry name" value="ACYL-COENZYME A THIOESTERASE 8"/>
    <property type="match status" value="1"/>
</dbReference>
<comment type="caution">
    <text evidence="3">The sequence shown here is derived from an EMBL/GenBank/DDBJ whole genome shotgun (WGS) entry which is preliminary data.</text>
</comment>
<evidence type="ECO:0000256" key="1">
    <source>
        <dbReference type="ARBA" id="ARBA00006538"/>
    </source>
</evidence>
<name>A0A8J5GD37_ZINOF</name>
<dbReference type="CDD" id="cd03444">
    <property type="entry name" value="Thioesterase_II_repeat1"/>
    <property type="match status" value="1"/>
</dbReference>
<dbReference type="SUPFAM" id="SSF54637">
    <property type="entry name" value="Thioesterase/thiol ester dehydrase-isomerase"/>
    <property type="match status" value="2"/>
</dbReference>
<dbReference type="InterPro" id="IPR049450">
    <property type="entry name" value="ACOT8-like_C"/>
</dbReference>
<dbReference type="InterPro" id="IPR042171">
    <property type="entry name" value="Acyl-CoA_hotdog"/>
</dbReference>
<dbReference type="EMBL" id="JACMSC010000012">
    <property type="protein sequence ID" value="KAG6497507.1"/>
    <property type="molecule type" value="Genomic_DNA"/>
</dbReference>
<feature type="domain" description="Acyl-CoA thioesterase-like C-terminal" evidence="2">
    <location>
        <begin position="390"/>
        <end position="520"/>
    </location>
</feature>
<proteinExistence type="inferred from homology"/>
<accession>A0A8J5GD37</accession>
<dbReference type="PANTHER" id="PTHR11066">
    <property type="entry name" value="ACYL-COA THIOESTERASE"/>
    <property type="match status" value="1"/>
</dbReference>